<evidence type="ECO:0000256" key="1">
    <source>
        <dbReference type="SAM" id="Phobius"/>
    </source>
</evidence>
<evidence type="ECO:0000313" key="3">
    <source>
        <dbReference type="Proteomes" id="UP000592294"/>
    </source>
</evidence>
<comment type="caution">
    <text evidence="2">The sequence shown here is derived from an EMBL/GenBank/DDBJ whole genome shotgun (WGS) entry which is preliminary data.</text>
</comment>
<proteinExistence type="predicted"/>
<dbReference type="AlphaFoldDB" id="A0A850R661"/>
<feature type="transmembrane region" description="Helical" evidence="1">
    <location>
        <begin position="36"/>
        <end position="55"/>
    </location>
</feature>
<accession>A0A850R661</accession>
<keyword evidence="1" id="KW-1133">Transmembrane helix</keyword>
<organism evidence="2 3">
    <name type="scientific">Allochromatium humboldtianum</name>
    <dbReference type="NCBI Taxonomy" id="504901"/>
    <lineage>
        <taxon>Bacteria</taxon>
        <taxon>Pseudomonadati</taxon>
        <taxon>Pseudomonadota</taxon>
        <taxon>Gammaproteobacteria</taxon>
        <taxon>Chromatiales</taxon>
        <taxon>Chromatiaceae</taxon>
        <taxon>Allochromatium</taxon>
    </lineage>
</organism>
<reference evidence="2 3" key="1">
    <citation type="submission" date="2020-06" db="EMBL/GenBank/DDBJ databases">
        <title>Whole-genome sequence of Allochromatium humboldtianum DSM 21881, type strain.</title>
        <authorList>
            <person name="Kyndt J.A."/>
            <person name="Meyer T.E."/>
        </authorList>
    </citation>
    <scope>NUCLEOTIDE SEQUENCE [LARGE SCALE GENOMIC DNA]</scope>
    <source>
        <strain evidence="2 3">DSM 21881</strain>
    </source>
</reference>
<gene>
    <name evidence="2" type="ORF">HW932_13000</name>
</gene>
<keyword evidence="1" id="KW-0472">Membrane</keyword>
<dbReference type="Proteomes" id="UP000592294">
    <property type="component" value="Unassembled WGS sequence"/>
</dbReference>
<protein>
    <submittedName>
        <fullName evidence="2">Uncharacterized protein</fullName>
    </submittedName>
</protein>
<feature type="transmembrane region" description="Helical" evidence="1">
    <location>
        <begin position="95"/>
        <end position="115"/>
    </location>
</feature>
<keyword evidence="3" id="KW-1185">Reference proteome</keyword>
<name>A0A850R661_9GAMM</name>
<evidence type="ECO:0000313" key="2">
    <source>
        <dbReference type="EMBL" id="NVZ10179.1"/>
    </source>
</evidence>
<sequence length="440" mass="48534">MRSSIFLVILIYALPDIASAATEYATFGAFYKESSAIGWVLAAVVALFIGAIIFFTGGTASPIVLSIGSWIGGMMGLSGIAATNAGLALLGGGSIASGGFGIIGGTALLTAALSFGTDVVIDYTIGKAVSEYKYSNLVENSKNMPTLPLPMNDSGPKAYKNAIKILDKSNEESPIFSSENQDLIKKSIAMLEESARDSPDTDDLSKNLSLLSLLYFVSNDYIEAKKYSNLAIDSARKSNIRRTLPAFVYATSTLYENEFDFSATTNNYFRYSVLAEPDNPLVPLLFSIYLDRLLLRFNDGYLDEKSLNEIFEIMKSPALEDVRVLNYTALISRYFIRLKLEQQKITSLASTANETIKNNPKTLAVVIDSLNRYTILAQDSSSIMSHFLALDLGEEDRLKASEFHNLIVNYIQDKERLASLVDNLKNHQENLLKNKHWWSR</sequence>
<feature type="transmembrane region" description="Helical" evidence="1">
    <location>
        <begin position="67"/>
        <end position="89"/>
    </location>
</feature>
<keyword evidence="1" id="KW-0812">Transmembrane</keyword>
<dbReference type="RefSeq" id="WP_176976921.1">
    <property type="nucleotide sequence ID" value="NZ_JABZEO010000008.1"/>
</dbReference>
<dbReference type="EMBL" id="JABZEO010000008">
    <property type="protein sequence ID" value="NVZ10179.1"/>
    <property type="molecule type" value="Genomic_DNA"/>
</dbReference>